<protein>
    <submittedName>
        <fullName evidence="3">Reverse transcriptase domain-containing protein</fullName>
    </submittedName>
</protein>
<proteinExistence type="predicted"/>
<evidence type="ECO:0000256" key="1">
    <source>
        <dbReference type="SAM" id="MobiDB-lite"/>
    </source>
</evidence>
<keyword evidence="3" id="KW-0548">Nucleotidyltransferase</keyword>
<feature type="domain" description="Tf2-1-like SH3-like" evidence="2">
    <location>
        <begin position="123"/>
        <end position="152"/>
    </location>
</feature>
<dbReference type="PANTHER" id="PTHR46148:SF59">
    <property type="entry name" value="NUCLEOTIDYLTRANSFERASE, RIBONUCLEASE H"/>
    <property type="match status" value="1"/>
</dbReference>
<evidence type="ECO:0000259" key="2">
    <source>
        <dbReference type="Pfam" id="PF24626"/>
    </source>
</evidence>
<dbReference type="EMBL" id="BKCJ010007848">
    <property type="protein sequence ID" value="GEU79320.1"/>
    <property type="molecule type" value="Genomic_DNA"/>
</dbReference>
<dbReference type="InterPro" id="IPR056924">
    <property type="entry name" value="SH3_Tf2-1"/>
</dbReference>
<dbReference type="GO" id="GO:0003964">
    <property type="term" value="F:RNA-directed DNA polymerase activity"/>
    <property type="evidence" value="ECO:0007669"/>
    <property type="project" value="UniProtKB-KW"/>
</dbReference>
<reference evidence="3" key="1">
    <citation type="journal article" date="2019" name="Sci. Rep.">
        <title>Draft genome of Tanacetum cinerariifolium, the natural source of mosquito coil.</title>
        <authorList>
            <person name="Yamashiro T."/>
            <person name="Shiraishi A."/>
            <person name="Satake H."/>
            <person name="Nakayama K."/>
        </authorList>
    </citation>
    <scope>NUCLEOTIDE SEQUENCE</scope>
</reference>
<comment type="caution">
    <text evidence="3">The sequence shown here is derived from an EMBL/GenBank/DDBJ whole genome shotgun (WGS) entry which is preliminary data.</text>
</comment>
<keyword evidence="3" id="KW-0695">RNA-directed DNA polymerase</keyword>
<evidence type="ECO:0000313" key="3">
    <source>
        <dbReference type="EMBL" id="GEU79320.1"/>
    </source>
</evidence>
<keyword evidence="3" id="KW-0808">Transferase</keyword>
<gene>
    <name evidence="3" type="ORF">Tci_051298</name>
</gene>
<dbReference type="AlphaFoldDB" id="A0A6L2MZL2"/>
<organism evidence="3">
    <name type="scientific">Tanacetum cinerariifolium</name>
    <name type="common">Dalmatian daisy</name>
    <name type="synonym">Chrysanthemum cinerariifolium</name>
    <dbReference type="NCBI Taxonomy" id="118510"/>
    <lineage>
        <taxon>Eukaryota</taxon>
        <taxon>Viridiplantae</taxon>
        <taxon>Streptophyta</taxon>
        <taxon>Embryophyta</taxon>
        <taxon>Tracheophyta</taxon>
        <taxon>Spermatophyta</taxon>
        <taxon>Magnoliopsida</taxon>
        <taxon>eudicotyledons</taxon>
        <taxon>Gunneridae</taxon>
        <taxon>Pentapetalae</taxon>
        <taxon>asterids</taxon>
        <taxon>campanulids</taxon>
        <taxon>Asterales</taxon>
        <taxon>Asteraceae</taxon>
        <taxon>Asteroideae</taxon>
        <taxon>Anthemideae</taxon>
        <taxon>Anthemidinae</taxon>
        <taxon>Tanacetum</taxon>
    </lineage>
</organism>
<feature type="region of interest" description="Disordered" evidence="1">
    <location>
        <begin position="233"/>
        <end position="262"/>
    </location>
</feature>
<name>A0A6L2MZL2_TANCI</name>
<accession>A0A6L2MZL2</accession>
<dbReference type="Pfam" id="PF24626">
    <property type="entry name" value="SH3_Tf2-1"/>
    <property type="match status" value="1"/>
</dbReference>
<sequence>MIHDPDKPDDPKPQIIEPLSKMSYFNKKQYFADIRVMNFIVQGIPNDIHNSVDACKNAKQMWERIRSEREYLSSVYERLTTLFNVMYQNEIALYHKSSKSKLWQLRKKTSKSRTYEEWTKHLKIGPVAYKLELPEELRNVHNTFHVSNLNKYLSEKSLIIPMKELRIDDKLNFVEEPVEIIDRDVKELRQSRIPINKHVYLRVMSSPNYPTSDIEDAFSANFPDYIPASPDYVPASPEKTYPSSSNNSSGLNPPKRTSTSAAPAITQDAIRQLVANSVTAALEAQAATIESTDNLSRNTEPRETLVAKKRNYKKFISYQPFYFNGTEGAVRLIRWFERTETVFSRSNCAEENKVTFATGNLTDDALFWWNAYT</sequence>
<dbReference type="PANTHER" id="PTHR46148">
    <property type="entry name" value="CHROMO DOMAIN-CONTAINING PROTEIN"/>
    <property type="match status" value="1"/>
</dbReference>